<accession>A0A0K2VFR5</accession>
<protein>
    <submittedName>
        <fullName evidence="2">Uncharacterized protein</fullName>
    </submittedName>
</protein>
<evidence type="ECO:0000256" key="1">
    <source>
        <dbReference type="SAM" id="MobiDB-lite"/>
    </source>
</evidence>
<dbReference type="AlphaFoldDB" id="A0A0K2VFR5"/>
<name>A0A0K2VFR5_LEPSM</name>
<feature type="non-terminal residue" evidence="2">
    <location>
        <position position="1"/>
    </location>
</feature>
<dbReference type="EMBL" id="HACA01031666">
    <property type="protein sequence ID" value="CDW49027.1"/>
    <property type="molecule type" value="Transcribed_RNA"/>
</dbReference>
<organism evidence="2">
    <name type="scientific">Lepeophtheirus salmonis</name>
    <name type="common">Salmon louse</name>
    <name type="synonym">Caligus salmonis</name>
    <dbReference type="NCBI Taxonomy" id="72036"/>
    <lineage>
        <taxon>Eukaryota</taxon>
        <taxon>Metazoa</taxon>
        <taxon>Ecdysozoa</taxon>
        <taxon>Arthropoda</taxon>
        <taxon>Crustacea</taxon>
        <taxon>Multicrustacea</taxon>
        <taxon>Hexanauplia</taxon>
        <taxon>Copepoda</taxon>
        <taxon>Siphonostomatoida</taxon>
        <taxon>Caligidae</taxon>
        <taxon>Lepeophtheirus</taxon>
    </lineage>
</organism>
<proteinExistence type="predicted"/>
<sequence>SLEKNVKTCFLKIIQATPKPGSGPRHKINPDDIKEASHNRKPCELLTDNIFEGTIRNTVKKSGERP</sequence>
<feature type="compositionally biased region" description="Basic and acidic residues" evidence="1">
    <location>
        <begin position="28"/>
        <end position="39"/>
    </location>
</feature>
<reference evidence="2" key="1">
    <citation type="submission" date="2014-05" db="EMBL/GenBank/DDBJ databases">
        <authorList>
            <person name="Chronopoulou M."/>
        </authorList>
    </citation>
    <scope>NUCLEOTIDE SEQUENCE</scope>
    <source>
        <tissue evidence="2">Whole organism</tissue>
    </source>
</reference>
<feature type="region of interest" description="Disordered" evidence="1">
    <location>
        <begin position="17"/>
        <end position="39"/>
    </location>
</feature>
<evidence type="ECO:0000313" key="2">
    <source>
        <dbReference type="EMBL" id="CDW49027.1"/>
    </source>
</evidence>